<comment type="subcellular location">
    <subcellularLocation>
        <location evidence="1">Cytoplasm</location>
    </subcellularLocation>
</comment>
<keyword evidence="2" id="KW-0963">Cytoplasm</keyword>
<name>A0ABU9B7M8_9BURK</name>
<evidence type="ECO:0000259" key="5">
    <source>
        <dbReference type="SMART" id="SM00822"/>
    </source>
</evidence>
<dbReference type="SMART" id="SM00822">
    <property type="entry name" value="PKS_KR"/>
    <property type="match status" value="1"/>
</dbReference>
<keyword evidence="4" id="KW-0560">Oxidoreductase</keyword>
<evidence type="ECO:0000313" key="6">
    <source>
        <dbReference type="EMBL" id="MEK8025716.1"/>
    </source>
</evidence>
<dbReference type="PANTHER" id="PTHR44085">
    <property type="entry name" value="SEPIAPTERIN REDUCTASE"/>
    <property type="match status" value="1"/>
</dbReference>
<sequence>MAEVSSASHLTLITGASRGLGLALARARLGPGQRLLTLARQPHAPLADEAAAAGARLVQWAVDLADPQPVAERLAAWLQDEAPRAASFTLINNAALLGTPGPVEDQAADELARVLRVGLEAPLLLSRAFIAATEGCARPRRLVQISSGLGRRAMAGSAAYCAIKAGLDHFSRCVALEQDGRPWPCRVVSIAPGVVETSMQQALRGADPRRFAAQAGFASLHAEGRLSTPEDAARALWARIERADFGQDVVADVRS</sequence>
<dbReference type="Pfam" id="PF00106">
    <property type="entry name" value="adh_short"/>
    <property type="match status" value="1"/>
</dbReference>
<evidence type="ECO:0000313" key="7">
    <source>
        <dbReference type="Proteomes" id="UP001368500"/>
    </source>
</evidence>
<dbReference type="EMBL" id="JBBUTF010000005">
    <property type="protein sequence ID" value="MEK8025716.1"/>
    <property type="molecule type" value="Genomic_DNA"/>
</dbReference>
<dbReference type="Gene3D" id="3.40.50.720">
    <property type="entry name" value="NAD(P)-binding Rossmann-like Domain"/>
    <property type="match status" value="1"/>
</dbReference>
<accession>A0ABU9B7M8</accession>
<dbReference type="PANTHER" id="PTHR44085:SF2">
    <property type="entry name" value="SEPIAPTERIN REDUCTASE"/>
    <property type="match status" value="1"/>
</dbReference>
<keyword evidence="7" id="KW-1185">Reference proteome</keyword>
<dbReference type="RefSeq" id="WP_341373491.1">
    <property type="nucleotide sequence ID" value="NZ_JBBUTF010000005.1"/>
</dbReference>
<dbReference type="Proteomes" id="UP001368500">
    <property type="component" value="Unassembled WGS sequence"/>
</dbReference>
<evidence type="ECO:0000256" key="2">
    <source>
        <dbReference type="ARBA" id="ARBA00022490"/>
    </source>
</evidence>
<evidence type="ECO:0000256" key="4">
    <source>
        <dbReference type="ARBA" id="ARBA00023002"/>
    </source>
</evidence>
<reference evidence="6 7" key="1">
    <citation type="submission" date="2024-04" db="EMBL/GenBank/DDBJ databases">
        <title>Novel species of the genus Ideonella isolated from streams.</title>
        <authorList>
            <person name="Lu H."/>
        </authorList>
    </citation>
    <scope>NUCLEOTIDE SEQUENCE [LARGE SCALE GENOMIC DNA]</scope>
    <source>
        <strain evidence="6 7">BYS139W</strain>
    </source>
</reference>
<evidence type="ECO:0000256" key="1">
    <source>
        <dbReference type="ARBA" id="ARBA00004496"/>
    </source>
</evidence>
<dbReference type="PRINTS" id="PR00081">
    <property type="entry name" value="GDHRDH"/>
</dbReference>
<comment type="caution">
    <text evidence="6">The sequence shown here is derived from an EMBL/GenBank/DDBJ whole genome shotgun (WGS) entry which is preliminary data.</text>
</comment>
<protein>
    <submittedName>
        <fullName evidence="6">SDR family NAD(P)-dependent oxidoreductase</fullName>
    </submittedName>
</protein>
<dbReference type="InterPro" id="IPR002347">
    <property type="entry name" value="SDR_fam"/>
</dbReference>
<evidence type="ECO:0000256" key="3">
    <source>
        <dbReference type="ARBA" id="ARBA00022857"/>
    </source>
</evidence>
<gene>
    <name evidence="6" type="ORF">AACH11_07065</name>
</gene>
<feature type="domain" description="Ketoreductase" evidence="5">
    <location>
        <begin position="9"/>
        <end position="198"/>
    </location>
</feature>
<dbReference type="InterPro" id="IPR036291">
    <property type="entry name" value="NAD(P)-bd_dom_sf"/>
</dbReference>
<proteinExistence type="predicted"/>
<dbReference type="InterPro" id="IPR057326">
    <property type="entry name" value="KR_dom"/>
</dbReference>
<dbReference type="InterPro" id="IPR051721">
    <property type="entry name" value="Biopterin_syn/organic_redct"/>
</dbReference>
<dbReference type="SUPFAM" id="SSF51735">
    <property type="entry name" value="NAD(P)-binding Rossmann-fold domains"/>
    <property type="match status" value="1"/>
</dbReference>
<keyword evidence="3" id="KW-0521">NADP</keyword>
<organism evidence="6 7">
    <name type="scientific">Pseudaquabacterium rugosum</name>
    <dbReference type="NCBI Taxonomy" id="2984194"/>
    <lineage>
        <taxon>Bacteria</taxon>
        <taxon>Pseudomonadati</taxon>
        <taxon>Pseudomonadota</taxon>
        <taxon>Betaproteobacteria</taxon>
        <taxon>Burkholderiales</taxon>
        <taxon>Sphaerotilaceae</taxon>
        <taxon>Pseudaquabacterium</taxon>
    </lineage>
</organism>